<accession>A0A839QFW0</accession>
<dbReference type="Proteomes" id="UP000523000">
    <property type="component" value="Unassembled WGS sequence"/>
</dbReference>
<keyword evidence="2" id="KW-0812">Transmembrane</keyword>
<evidence type="ECO:0000313" key="3">
    <source>
        <dbReference type="EMBL" id="MBB2995039.1"/>
    </source>
</evidence>
<proteinExistence type="predicted"/>
<dbReference type="RefSeq" id="WP_183510352.1">
    <property type="nucleotide sequence ID" value="NZ_BAABGK010000113.1"/>
</dbReference>
<sequence length="207" mass="21424">MAEKQSRPAPRPGPRPSPAVYRRRRLVSLIGMLLAVGLLVWGGATLAALFSGTGKPDPGTAGSANPVAADAVPSSPSPSGACLPGSIVVAASTEKASYGAEENPVLVMRIENQGATPCELNVGTSVQEFTVMSGSDRIFSTSDCRADAKDYLLMMAPGSAESARFTWLRDRSAPGCGSIAAKPRPGTYVFTAKLGDVASNKVPFLLK</sequence>
<evidence type="ECO:0008006" key="5">
    <source>
        <dbReference type="Google" id="ProtNLM"/>
    </source>
</evidence>
<protein>
    <recommendedName>
        <fullName evidence="5">DUF4232 domain-containing protein</fullName>
    </recommendedName>
</protein>
<feature type="region of interest" description="Disordered" evidence="1">
    <location>
        <begin position="57"/>
        <end position="79"/>
    </location>
</feature>
<feature type="transmembrane region" description="Helical" evidence="2">
    <location>
        <begin position="26"/>
        <end position="50"/>
    </location>
</feature>
<evidence type="ECO:0000313" key="4">
    <source>
        <dbReference type="Proteomes" id="UP000523000"/>
    </source>
</evidence>
<keyword evidence="4" id="KW-1185">Reference proteome</keyword>
<evidence type="ECO:0000256" key="2">
    <source>
        <dbReference type="SAM" id="Phobius"/>
    </source>
</evidence>
<comment type="caution">
    <text evidence="3">The sequence shown here is derived from an EMBL/GenBank/DDBJ whole genome shotgun (WGS) entry which is preliminary data.</text>
</comment>
<keyword evidence="2" id="KW-1133">Transmembrane helix</keyword>
<organism evidence="3 4">
    <name type="scientific">Paeniglutamicibacter cryotolerans</name>
    <dbReference type="NCBI Taxonomy" id="670079"/>
    <lineage>
        <taxon>Bacteria</taxon>
        <taxon>Bacillati</taxon>
        <taxon>Actinomycetota</taxon>
        <taxon>Actinomycetes</taxon>
        <taxon>Micrococcales</taxon>
        <taxon>Micrococcaceae</taxon>
        <taxon>Paeniglutamicibacter</taxon>
    </lineage>
</organism>
<gene>
    <name evidence="3" type="ORF">E9229_001230</name>
</gene>
<name>A0A839QFW0_9MICC</name>
<dbReference type="AlphaFoldDB" id="A0A839QFW0"/>
<dbReference type="EMBL" id="JACHVS010000001">
    <property type="protein sequence ID" value="MBB2995039.1"/>
    <property type="molecule type" value="Genomic_DNA"/>
</dbReference>
<reference evidence="3 4" key="1">
    <citation type="submission" date="2020-08" db="EMBL/GenBank/DDBJ databases">
        <title>Sequencing the genomes of 1000 actinobacteria strains.</title>
        <authorList>
            <person name="Klenk H.-P."/>
        </authorList>
    </citation>
    <scope>NUCLEOTIDE SEQUENCE [LARGE SCALE GENOMIC DNA]</scope>
    <source>
        <strain evidence="3 4">DSM 22826</strain>
    </source>
</reference>
<evidence type="ECO:0000256" key="1">
    <source>
        <dbReference type="SAM" id="MobiDB-lite"/>
    </source>
</evidence>
<feature type="compositionally biased region" description="Low complexity" evidence="1">
    <location>
        <begin position="63"/>
        <end position="79"/>
    </location>
</feature>
<keyword evidence="2" id="KW-0472">Membrane</keyword>